<protein>
    <submittedName>
        <fullName evidence="1">Uncharacterized protein</fullName>
    </submittedName>
</protein>
<name>A0A2V4C1S7_9FLAO</name>
<comment type="caution">
    <text evidence="1">The sequence shown here is derived from an EMBL/GenBank/DDBJ whole genome shotgun (WGS) entry which is preliminary data.</text>
</comment>
<proteinExistence type="predicted"/>
<accession>A0A2V4C1S7</accession>
<organism evidence="1 2">
    <name type="scientific">Flavobacterium hydrophilum</name>
    <dbReference type="NCBI Taxonomy" id="2211445"/>
    <lineage>
        <taxon>Bacteria</taxon>
        <taxon>Pseudomonadati</taxon>
        <taxon>Bacteroidota</taxon>
        <taxon>Flavobacteriia</taxon>
        <taxon>Flavobacteriales</taxon>
        <taxon>Flavobacteriaceae</taxon>
        <taxon>Flavobacterium</taxon>
    </lineage>
</organism>
<sequence length="343" mass="40095">MYNNIRGSKPIGDTTFEGYFKCKLVHGEMFSVIVPDLIYIMDDDKTFSWFQHYSFLPNHLNKFSEEEIFGTINIDIAWGHTLRITISHENHIENFQDHSNLFKCIIKGPKNLLEYSTGKGEIINNKPFIKLYHHTTDEIKELIEKSSYYLGSLWNYQGTKKIQSLCFVYFTSLDSIKQEQDLVQIAMASEGELYLIKDISQEIVPIKVYRENTLNRKASINQLIDSTIIMSNPILMHTQDDLSYVFYERSNPFIYRVALNSEKTLPFKNGIIFRTEDVSTSDHIILGDATTEIGLVAIFDEENTKQIFKIEPFYNSKTNILKFWFDNTNRDLYTEKKITKPKF</sequence>
<keyword evidence="2" id="KW-1185">Reference proteome</keyword>
<dbReference type="EMBL" id="QJHL01000002">
    <property type="protein sequence ID" value="PXY45251.1"/>
    <property type="molecule type" value="Genomic_DNA"/>
</dbReference>
<gene>
    <name evidence="1" type="ORF">DMB68_11205</name>
</gene>
<dbReference type="AlphaFoldDB" id="A0A2V4C1S7"/>
<reference evidence="1 2" key="1">
    <citation type="submission" date="2018-05" db="EMBL/GenBank/DDBJ databases">
        <title>Flavobacterium sp. strain IMCC34758, incomplete genome.</title>
        <authorList>
            <person name="Joung Y."/>
        </authorList>
    </citation>
    <scope>NUCLEOTIDE SEQUENCE [LARGE SCALE GENOMIC DNA]</scope>
    <source>
        <strain evidence="1 2">IMCC34758</strain>
    </source>
</reference>
<evidence type="ECO:0000313" key="2">
    <source>
        <dbReference type="Proteomes" id="UP000247681"/>
    </source>
</evidence>
<dbReference type="Proteomes" id="UP000247681">
    <property type="component" value="Unassembled WGS sequence"/>
</dbReference>
<evidence type="ECO:0000313" key="1">
    <source>
        <dbReference type="EMBL" id="PXY45251.1"/>
    </source>
</evidence>